<dbReference type="PANTHER" id="PTHR13989:SF16">
    <property type="entry name" value="REPLICATION PROTEIN A2"/>
    <property type="match status" value="1"/>
</dbReference>
<dbReference type="GO" id="GO:0006289">
    <property type="term" value="P:nucleotide-excision repair"/>
    <property type="evidence" value="ECO:0007669"/>
    <property type="project" value="TreeGrafter"/>
</dbReference>
<dbReference type="Gene3D" id="2.40.50.140">
    <property type="entry name" value="Nucleic acid-binding proteins"/>
    <property type="match status" value="1"/>
</dbReference>
<feature type="compositionally biased region" description="Gly residues" evidence="4">
    <location>
        <begin position="1"/>
        <end position="37"/>
    </location>
</feature>
<dbReference type="InterPro" id="IPR040260">
    <property type="entry name" value="RFA2-like"/>
</dbReference>
<gene>
    <name evidence="5" type="ORF">CAUS1442_LOCUS11612</name>
</gene>
<keyword evidence="3" id="KW-0539">Nucleus</keyword>
<dbReference type="SUPFAM" id="SSF46785">
    <property type="entry name" value="Winged helix' DNA-binding domain"/>
    <property type="match status" value="1"/>
</dbReference>
<dbReference type="GO" id="GO:0035861">
    <property type="term" value="C:site of double-strand break"/>
    <property type="evidence" value="ECO:0007669"/>
    <property type="project" value="TreeGrafter"/>
</dbReference>
<organism evidence="5">
    <name type="scientific">Craspedostauros australis</name>
    <dbReference type="NCBI Taxonomy" id="1486917"/>
    <lineage>
        <taxon>Eukaryota</taxon>
        <taxon>Sar</taxon>
        <taxon>Stramenopiles</taxon>
        <taxon>Ochrophyta</taxon>
        <taxon>Bacillariophyta</taxon>
        <taxon>Bacillariophyceae</taxon>
        <taxon>Bacillariophycidae</taxon>
        <taxon>Naviculales</taxon>
        <taxon>Naviculaceae</taxon>
        <taxon>Craspedostauros</taxon>
    </lineage>
</organism>
<dbReference type="GO" id="GO:0006260">
    <property type="term" value="P:DNA replication"/>
    <property type="evidence" value="ECO:0007669"/>
    <property type="project" value="TreeGrafter"/>
</dbReference>
<comment type="subcellular location">
    <subcellularLocation>
        <location evidence="1">Nucleus</location>
    </subcellularLocation>
</comment>
<dbReference type="PANTHER" id="PTHR13989">
    <property type="entry name" value="REPLICATION PROTEIN A-RELATED"/>
    <property type="match status" value="1"/>
</dbReference>
<dbReference type="AlphaFoldDB" id="A0A7R9X0S9"/>
<feature type="region of interest" description="Disordered" evidence="4">
    <location>
        <begin position="1"/>
        <end position="48"/>
    </location>
</feature>
<dbReference type="GO" id="GO:0000724">
    <property type="term" value="P:double-strand break repair via homologous recombination"/>
    <property type="evidence" value="ECO:0007669"/>
    <property type="project" value="TreeGrafter"/>
</dbReference>
<dbReference type="EMBL" id="HBEF01018846">
    <property type="protein sequence ID" value="CAD8339479.1"/>
    <property type="molecule type" value="Transcribed_RNA"/>
</dbReference>
<name>A0A7R9X0S9_9STRA</name>
<dbReference type="InterPro" id="IPR012340">
    <property type="entry name" value="NA-bd_OB-fold"/>
</dbReference>
<evidence type="ECO:0000256" key="2">
    <source>
        <dbReference type="ARBA" id="ARBA00023125"/>
    </source>
</evidence>
<dbReference type="CDD" id="cd04478">
    <property type="entry name" value="RPA2_DBD_D"/>
    <property type="match status" value="1"/>
</dbReference>
<dbReference type="GO" id="GO:0005662">
    <property type="term" value="C:DNA replication factor A complex"/>
    <property type="evidence" value="ECO:0007669"/>
    <property type="project" value="TreeGrafter"/>
</dbReference>
<proteinExistence type="predicted"/>
<evidence type="ECO:0000313" key="5">
    <source>
        <dbReference type="EMBL" id="CAD8339479.1"/>
    </source>
</evidence>
<evidence type="ECO:0000256" key="1">
    <source>
        <dbReference type="ARBA" id="ARBA00004123"/>
    </source>
</evidence>
<dbReference type="GO" id="GO:0003697">
    <property type="term" value="F:single-stranded DNA binding"/>
    <property type="evidence" value="ECO:0007669"/>
    <property type="project" value="TreeGrafter"/>
</dbReference>
<dbReference type="GO" id="GO:0000781">
    <property type="term" value="C:chromosome, telomeric region"/>
    <property type="evidence" value="ECO:0007669"/>
    <property type="project" value="TreeGrafter"/>
</dbReference>
<dbReference type="InterPro" id="IPR036390">
    <property type="entry name" value="WH_DNA-bd_sf"/>
</dbReference>
<accession>A0A7R9X0S9</accession>
<dbReference type="InterPro" id="IPR036388">
    <property type="entry name" value="WH-like_DNA-bd_sf"/>
</dbReference>
<keyword evidence="2" id="KW-0238">DNA-binding</keyword>
<evidence type="ECO:0008006" key="6">
    <source>
        <dbReference type="Google" id="ProtNLM"/>
    </source>
</evidence>
<sequence length="298" mass="32016">MNFGMEYGGDDSGGFQSTGGGYGMGDGGGGDGGGMGGSSQTQQRERLPVDEQTIVPVTIKMALSAQPSPTGDEYSVLPDGRKLSLIKFVAAVREFMDHSTNVVYKLEDGTGCTDIKQWLNEDSCSAVEEIRQQSLRDNIYVKVVAKIKQYNGQATILANSVLPISSGNELTHHMLSVVYEAESFKRADSIVAPVSSMQADAMTFGGSMQQMSGGGMGVGVVGDEGNSFDGRTFPPFMVQEVKGYIKQHEETRADGADLNELIPALSHYPRDQIKDLVSAMAVEGIIYSTTADHFYKFC</sequence>
<evidence type="ECO:0000256" key="4">
    <source>
        <dbReference type="SAM" id="MobiDB-lite"/>
    </source>
</evidence>
<dbReference type="Gene3D" id="1.10.10.10">
    <property type="entry name" value="Winged helix-like DNA-binding domain superfamily/Winged helix DNA-binding domain"/>
    <property type="match status" value="1"/>
</dbReference>
<reference evidence="5" key="1">
    <citation type="submission" date="2021-01" db="EMBL/GenBank/DDBJ databases">
        <authorList>
            <person name="Corre E."/>
            <person name="Pelletier E."/>
            <person name="Niang G."/>
            <person name="Scheremetjew M."/>
            <person name="Finn R."/>
            <person name="Kale V."/>
            <person name="Holt S."/>
            <person name="Cochrane G."/>
            <person name="Meng A."/>
            <person name="Brown T."/>
            <person name="Cohen L."/>
        </authorList>
    </citation>
    <scope>NUCLEOTIDE SEQUENCE</scope>
    <source>
        <strain evidence="5">CCMP3328</strain>
    </source>
</reference>
<evidence type="ECO:0000256" key="3">
    <source>
        <dbReference type="ARBA" id="ARBA00023242"/>
    </source>
</evidence>
<dbReference type="SUPFAM" id="SSF50249">
    <property type="entry name" value="Nucleic acid-binding proteins"/>
    <property type="match status" value="1"/>
</dbReference>
<protein>
    <recommendedName>
        <fullName evidence="6">Replication protein A C-terminal domain-containing protein</fullName>
    </recommendedName>
</protein>